<dbReference type="Pfam" id="PF01687">
    <property type="entry name" value="Flavokinase"/>
    <property type="match status" value="1"/>
</dbReference>
<dbReference type="GO" id="GO:0006747">
    <property type="term" value="P:FAD biosynthetic process"/>
    <property type="evidence" value="ECO:0007669"/>
    <property type="project" value="UniProtKB-UniRule"/>
</dbReference>
<keyword evidence="7 15" id="KW-0548">Nucleotidyltransferase</keyword>
<dbReference type="GO" id="GO:0008531">
    <property type="term" value="F:riboflavin kinase activity"/>
    <property type="evidence" value="ECO:0007669"/>
    <property type="project" value="UniProtKB-UniRule"/>
</dbReference>
<evidence type="ECO:0000256" key="8">
    <source>
        <dbReference type="ARBA" id="ARBA00022741"/>
    </source>
</evidence>
<keyword evidence="6 15" id="KW-0808">Transferase</keyword>
<evidence type="ECO:0000256" key="2">
    <source>
        <dbReference type="ARBA" id="ARBA00004726"/>
    </source>
</evidence>
<dbReference type="Pfam" id="PF06574">
    <property type="entry name" value="FAD_syn"/>
    <property type="match status" value="1"/>
</dbReference>
<dbReference type="NCBIfam" id="NF004160">
    <property type="entry name" value="PRK05627.1-3"/>
    <property type="match status" value="1"/>
</dbReference>
<dbReference type="InterPro" id="IPR014729">
    <property type="entry name" value="Rossmann-like_a/b/a_fold"/>
</dbReference>
<organism evidence="17 18">
    <name type="scientific">Mesorhizobium denitrificans</name>
    <dbReference type="NCBI Taxonomy" id="2294114"/>
    <lineage>
        <taxon>Bacteria</taxon>
        <taxon>Pseudomonadati</taxon>
        <taxon>Pseudomonadota</taxon>
        <taxon>Alphaproteobacteria</taxon>
        <taxon>Hyphomicrobiales</taxon>
        <taxon>Phyllobacteriaceae</taxon>
        <taxon>Mesorhizobium</taxon>
    </lineage>
</organism>
<dbReference type="SMART" id="SM00904">
    <property type="entry name" value="Flavokinase"/>
    <property type="match status" value="1"/>
</dbReference>
<keyword evidence="5 15" id="KW-0288">FMN</keyword>
<dbReference type="GO" id="GO:0009398">
    <property type="term" value="P:FMN biosynthetic process"/>
    <property type="evidence" value="ECO:0007669"/>
    <property type="project" value="UniProtKB-UniRule"/>
</dbReference>
<dbReference type="SUPFAM" id="SSF52374">
    <property type="entry name" value="Nucleotidylyl transferase"/>
    <property type="match status" value="1"/>
</dbReference>
<dbReference type="InterPro" id="IPR023465">
    <property type="entry name" value="Riboflavin_kinase_dom_sf"/>
</dbReference>
<keyword evidence="8 15" id="KW-0547">Nucleotide-binding</keyword>
<keyword evidence="11 15" id="KW-0067">ATP-binding</keyword>
<dbReference type="InterPro" id="IPR002606">
    <property type="entry name" value="Riboflavin_kinase_bac"/>
</dbReference>
<gene>
    <name evidence="17" type="ORF">DY251_02785</name>
</gene>
<evidence type="ECO:0000259" key="16">
    <source>
        <dbReference type="SMART" id="SM00904"/>
    </source>
</evidence>
<dbReference type="PANTHER" id="PTHR22749:SF6">
    <property type="entry name" value="RIBOFLAVIN KINASE"/>
    <property type="match status" value="1"/>
</dbReference>
<name>A0A371XII9_9HYPH</name>
<dbReference type="RefSeq" id="WP_116622344.1">
    <property type="nucleotide sequence ID" value="NZ_QURN01000002.1"/>
</dbReference>
<evidence type="ECO:0000256" key="4">
    <source>
        <dbReference type="ARBA" id="ARBA00022630"/>
    </source>
</evidence>
<proteinExistence type="inferred from homology"/>
<evidence type="ECO:0000256" key="9">
    <source>
        <dbReference type="ARBA" id="ARBA00022777"/>
    </source>
</evidence>
<dbReference type="Proteomes" id="UP000262379">
    <property type="component" value="Unassembled WGS sequence"/>
</dbReference>
<dbReference type="FunFam" id="3.40.50.620:FF:000021">
    <property type="entry name" value="Riboflavin biosynthesis protein"/>
    <property type="match status" value="1"/>
</dbReference>
<keyword evidence="18" id="KW-1185">Reference proteome</keyword>
<dbReference type="SUPFAM" id="SSF82114">
    <property type="entry name" value="Riboflavin kinase-like"/>
    <property type="match status" value="1"/>
</dbReference>
<keyword evidence="9 15" id="KW-0418">Kinase</keyword>
<comment type="catalytic activity">
    <reaction evidence="13 15">
        <text>riboflavin + ATP = FMN + ADP + H(+)</text>
        <dbReference type="Rhea" id="RHEA:14357"/>
        <dbReference type="ChEBI" id="CHEBI:15378"/>
        <dbReference type="ChEBI" id="CHEBI:30616"/>
        <dbReference type="ChEBI" id="CHEBI:57986"/>
        <dbReference type="ChEBI" id="CHEBI:58210"/>
        <dbReference type="ChEBI" id="CHEBI:456216"/>
        <dbReference type="EC" id="2.7.1.26"/>
    </reaction>
</comment>
<evidence type="ECO:0000256" key="1">
    <source>
        <dbReference type="ARBA" id="ARBA00002121"/>
    </source>
</evidence>
<dbReference type="EC" id="2.7.1.26" evidence="15"/>
<dbReference type="InterPro" id="IPR023468">
    <property type="entry name" value="Riboflavin_kinase"/>
</dbReference>
<evidence type="ECO:0000256" key="12">
    <source>
        <dbReference type="ARBA" id="ARBA00023268"/>
    </source>
</evidence>
<evidence type="ECO:0000256" key="10">
    <source>
        <dbReference type="ARBA" id="ARBA00022827"/>
    </source>
</evidence>
<dbReference type="Gene3D" id="2.40.30.30">
    <property type="entry name" value="Riboflavin kinase-like"/>
    <property type="match status" value="1"/>
</dbReference>
<evidence type="ECO:0000256" key="3">
    <source>
        <dbReference type="ARBA" id="ARBA00005201"/>
    </source>
</evidence>
<dbReference type="InterPro" id="IPR015865">
    <property type="entry name" value="Riboflavin_kinase_bac/euk"/>
</dbReference>
<dbReference type="GO" id="GO:0003919">
    <property type="term" value="F:FMN adenylyltransferase activity"/>
    <property type="evidence" value="ECO:0007669"/>
    <property type="project" value="UniProtKB-UniRule"/>
</dbReference>
<evidence type="ECO:0000256" key="15">
    <source>
        <dbReference type="PIRNR" id="PIRNR004491"/>
    </source>
</evidence>
<reference evidence="18" key="1">
    <citation type="submission" date="2018-08" db="EMBL/GenBank/DDBJ databases">
        <authorList>
            <person name="Im W.T."/>
        </authorList>
    </citation>
    <scope>NUCLEOTIDE SEQUENCE [LARGE SCALE GENOMIC DNA]</scope>
    <source>
        <strain evidence="18">LA-28</strain>
    </source>
</reference>
<dbReference type="PIRSF" id="PIRSF004491">
    <property type="entry name" value="FAD_Synth"/>
    <property type="match status" value="1"/>
</dbReference>
<dbReference type="GO" id="GO:0009231">
    <property type="term" value="P:riboflavin biosynthetic process"/>
    <property type="evidence" value="ECO:0007669"/>
    <property type="project" value="InterPro"/>
</dbReference>
<evidence type="ECO:0000313" key="18">
    <source>
        <dbReference type="Proteomes" id="UP000262379"/>
    </source>
</evidence>
<evidence type="ECO:0000256" key="5">
    <source>
        <dbReference type="ARBA" id="ARBA00022643"/>
    </source>
</evidence>
<dbReference type="InterPro" id="IPR015864">
    <property type="entry name" value="FAD_synthase"/>
</dbReference>
<comment type="caution">
    <text evidence="17">The sequence shown here is derived from an EMBL/GenBank/DDBJ whole genome shotgun (WGS) entry which is preliminary data.</text>
</comment>
<dbReference type="EC" id="2.7.7.2" evidence="15"/>
<keyword evidence="10 15" id="KW-0274">FAD</keyword>
<dbReference type="EMBL" id="QURN01000002">
    <property type="protein sequence ID" value="RFC69045.1"/>
    <property type="molecule type" value="Genomic_DNA"/>
</dbReference>
<keyword evidence="12" id="KW-0511">Multifunctional enzyme</keyword>
<evidence type="ECO:0000256" key="14">
    <source>
        <dbReference type="ARBA" id="ARBA00049494"/>
    </source>
</evidence>
<comment type="pathway">
    <text evidence="3 15">Cofactor biosynthesis; FMN biosynthesis; FMN from riboflavin (ATP route): step 1/1.</text>
</comment>
<protein>
    <recommendedName>
        <fullName evidence="15">Riboflavin biosynthesis protein</fullName>
    </recommendedName>
    <domain>
        <recommendedName>
            <fullName evidence="15">Riboflavin kinase</fullName>
            <ecNumber evidence="15">2.7.1.26</ecNumber>
        </recommendedName>
        <alternativeName>
            <fullName evidence="15">Flavokinase</fullName>
        </alternativeName>
    </domain>
    <domain>
        <recommendedName>
            <fullName evidence="15">FMN adenylyltransferase</fullName>
            <ecNumber evidence="15">2.7.7.2</ecNumber>
        </recommendedName>
        <alternativeName>
            <fullName evidence="15">FAD pyrophosphorylase</fullName>
        </alternativeName>
        <alternativeName>
            <fullName evidence="15">FAD synthase</fullName>
        </alternativeName>
    </domain>
</protein>
<dbReference type="AlphaFoldDB" id="A0A371XII9"/>
<evidence type="ECO:0000256" key="11">
    <source>
        <dbReference type="ARBA" id="ARBA00022840"/>
    </source>
</evidence>
<dbReference type="UniPathway" id="UPA00277">
    <property type="reaction ID" value="UER00407"/>
</dbReference>
<feature type="domain" description="Riboflavin kinase" evidence="16">
    <location>
        <begin position="189"/>
        <end position="314"/>
    </location>
</feature>
<evidence type="ECO:0000313" key="17">
    <source>
        <dbReference type="EMBL" id="RFC69045.1"/>
    </source>
</evidence>
<comment type="catalytic activity">
    <reaction evidence="14 15">
        <text>FMN + ATP + H(+) = FAD + diphosphate</text>
        <dbReference type="Rhea" id="RHEA:17237"/>
        <dbReference type="ChEBI" id="CHEBI:15378"/>
        <dbReference type="ChEBI" id="CHEBI:30616"/>
        <dbReference type="ChEBI" id="CHEBI:33019"/>
        <dbReference type="ChEBI" id="CHEBI:57692"/>
        <dbReference type="ChEBI" id="CHEBI:58210"/>
        <dbReference type="EC" id="2.7.7.2"/>
    </reaction>
</comment>
<comment type="function">
    <text evidence="1">Catalyzes the phosphorylation of riboflavin to FMN followed by the adenylation of FMN to FAD.</text>
</comment>
<dbReference type="CDD" id="cd02064">
    <property type="entry name" value="FAD_synthetase_N"/>
    <property type="match status" value="1"/>
</dbReference>
<dbReference type="Gene3D" id="3.40.50.620">
    <property type="entry name" value="HUPs"/>
    <property type="match status" value="1"/>
</dbReference>
<evidence type="ECO:0000256" key="7">
    <source>
        <dbReference type="ARBA" id="ARBA00022695"/>
    </source>
</evidence>
<keyword evidence="4 15" id="KW-0285">Flavoprotein</keyword>
<dbReference type="PANTHER" id="PTHR22749">
    <property type="entry name" value="RIBOFLAVIN KINASE/FMN ADENYLYLTRANSFERASE"/>
    <property type="match status" value="1"/>
</dbReference>
<dbReference type="UniPathway" id="UPA00276">
    <property type="reaction ID" value="UER00406"/>
</dbReference>
<evidence type="ECO:0000256" key="13">
    <source>
        <dbReference type="ARBA" id="ARBA00047880"/>
    </source>
</evidence>
<comment type="similarity">
    <text evidence="15">Belongs to the ribF family.</text>
</comment>
<dbReference type="NCBIfam" id="TIGR00083">
    <property type="entry name" value="ribF"/>
    <property type="match status" value="1"/>
</dbReference>
<dbReference type="GO" id="GO:0005524">
    <property type="term" value="F:ATP binding"/>
    <property type="evidence" value="ECO:0007669"/>
    <property type="project" value="UniProtKB-UniRule"/>
</dbReference>
<evidence type="ECO:0000256" key="6">
    <source>
        <dbReference type="ARBA" id="ARBA00022679"/>
    </source>
</evidence>
<sequence length="328" mass="36113">MSGTPIRRISPNALLPDDLRGGVVAIGNFDGVHRGHQAVLQRALDEAARRNVPALVLTFEPHPRKLFRPDQPHFVLTPPPMKARLLELLGFNAVVEYPFTREFAALSAEAFVTDILDGLLGVSHVVTGFDFHFGKDRRGGPAFLMESGERHGFGVTLVDAFRDENANVVSSSRIRQLLEEGEIVEAAGLLGYRYTVEAPIVGGQQLGRTLGFPTANMALDVDTQLRHGIYAVRFRREDGSLYDGVASFGRRPTVTENGAPLLETFVFDFTGDLYGEECEVSFFGFLRGEEKFDGLDALVVQMKRDEEEARAMLSACRPLSELDAAIAF</sequence>
<comment type="pathway">
    <text evidence="2 15">Cofactor biosynthesis; FAD biosynthesis; FAD from FMN: step 1/1.</text>
</comment>
<accession>A0A371XII9</accession>